<keyword evidence="1" id="KW-0732">Signal</keyword>
<dbReference type="InterPro" id="IPR041325">
    <property type="entry name" value="Gln_deamidase_2"/>
</dbReference>
<feature type="domain" description="Protein glutaminase" evidence="2">
    <location>
        <begin position="168"/>
        <end position="281"/>
    </location>
</feature>
<evidence type="ECO:0000256" key="1">
    <source>
        <dbReference type="SAM" id="SignalP"/>
    </source>
</evidence>
<dbReference type="Gene3D" id="3.10.620.30">
    <property type="match status" value="1"/>
</dbReference>
<protein>
    <recommendedName>
        <fullName evidence="2">Protein glutaminase domain-containing protein</fullName>
    </recommendedName>
</protein>
<keyword evidence="4" id="KW-1185">Reference proteome</keyword>
<name>A0A1K2IYQ8_9FLAO</name>
<feature type="chain" id="PRO_5013335391" description="Protein glutaminase domain-containing protein" evidence="1">
    <location>
        <begin position="26"/>
        <end position="336"/>
    </location>
</feature>
<organism evidence="3 4">
    <name type="scientific">Chryseobacterium limigenitum</name>
    <dbReference type="NCBI Taxonomy" id="1612149"/>
    <lineage>
        <taxon>Bacteria</taxon>
        <taxon>Pseudomonadati</taxon>
        <taxon>Bacteroidota</taxon>
        <taxon>Flavobacteriia</taxon>
        <taxon>Flavobacteriales</taxon>
        <taxon>Weeksellaceae</taxon>
        <taxon>Chryseobacterium group</taxon>
        <taxon>Chryseobacterium</taxon>
    </lineage>
</organism>
<evidence type="ECO:0000313" key="4">
    <source>
        <dbReference type="Proteomes" id="UP000182034"/>
    </source>
</evidence>
<evidence type="ECO:0000313" key="3">
    <source>
        <dbReference type="EMBL" id="SFZ96923.1"/>
    </source>
</evidence>
<dbReference type="Pfam" id="PF18626">
    <property type="entry name" value="Gln_deamidase_2"/>
    <property type="match status" value="1"/>
</dbReference>
<sequence length="336" mass="37755">MKKTTFLTLLVIMTFGFLLTGCQQHDDTVSKNDEPTYEQILKLGVEKHLVDNIGVPYLIRDQIKKGDQLPITIGSSPVTYYLPKDHPEYDRLYDLFMSEDIVFYDITYLDKSIADLGYPILDVKIIDDSLQKQLKDRFLESTKSLDEIKSETQQAKAAPTIISLSQATSFFNAMKNRSCGLAPNSPSDCIPFQYAKDGCYVRAHYMRLKFQQMFGGDCEKIFAVQSTSAWLKATTTIPCCQNWSWHMAPLVKVTTSSGLKNYVIDPGLFNAPVTEATWIAKLRGCTSSTIPMPLSQIKPGNTYKYNPSTNFFETSTAGYSTDRLWLANQPAGCIAN</sequence>
<evidence type="ECO:0000259" key="2">
    <source>
        <dbReference type="Pfam" id="PF18626"/>
    </source>
</evidence>
<dbReference type="OrthoDB" id="8417456at2"/>
<dbReference type="PROSITE" id="PS51257">
    <property type="entry name" value="PROKAR_LIPOPROTEIN"/>
    <property type="match status" value="1"/>
</dbReference>
<dbReference type="EMBL" id="FPKW01000030">
    <property type="protein sequence ID" value="SFZ96923.1"/>
    <property type="molecule type" value="Genomic_DNA"/>
</dbReference>
<dbReference type="RefSeq" id="WP_139255540.1">
    <property type="nucleotide sequence ID" value="NZ_FPKW01000030.1"/>
</dbReference>
<feature type="signal peptide" evidence="1">
    <location>
        <begin position="1"/>
        <end position="25"/>
    </location>
</feature>
<dbReference type="Proteomes" id="UP000182034">
    <property type="component" value="Unassembled WGS sequence"/>
</dbReference>
<reference evidence="4" key="1">
    <citation type="submission" date="2016-10" db="EMBL/GenBank/DDBJ databases">
        <authorList>
            <person name="Varghese N."/>
            <person name="Submissions S."/>
        </authorList>
    </citation>
    <scope>NUCLEOTIDE SEQUENCE [LARGE SCALE GENOMIC DNA]</scope>
    <source>
        <strain evidence="4">SUR2</strain>
    </source>
</reference>
<proteinExistence type="predicted"/>
<accession>A0A1K2IYQ8</accession>
<dbReference type="AlphaFoldDB" id="A0A1K2IYQ8"/>
<gene>
    <name evidence="3" type="ORF">SAMN05216324_13017</name>
</gene>